<evidence type="ECO:0000259" key="2">
    <source>
        <dbReference type="Pfam" id="PF20150"/>
    </source>
</evidence>
<dbReference type="Proteomes" id="UP000235371">
    <property type="component" value="Unassembled WGS sequence"/>
</dbReference>
<dbReference type="RefSeq" id="XP_024738799.1">
    <property type="nucleotide sequence ID" value="XM_024886654.1"/>
</dbReference>
<reference evidence="3 4" key="1">
    <citation type="submission" date="2016-04" db="EMBL/GenBank/DDBJ databases">
        <title>A degradative enzymes factory behind the ericoid mycorrhizal symbiosis.</title>
        <authorList>
            <consortium name="DOE Joint Genome Institute"/>
            <person name="Martino E."/>
            <person name="Morin E."/>
            <person name="Grelet G."/>
            <person name="Kuo A."/>
            <person name="Kohler A."/>
            <person name="Daghino S."/>
            <person name="Barry K."/>
            <person name="Choi C."/>
            <person name="Cichocki N."/>
            <person name="Clum A."/>
            <person name="Copeland A."/>
            <person name="Hainaut M."/>
            <person name="Haridas S."/>
            <person name="Labutti K."/>
            <person name="Lindquist E."/>
            <person name="Lipzen A."/>
            <person name="Khouja H.-R."/>
            <person name="Murat C."/>
            <person name="Ohm R."/>
            <person name="Olson A."/>
            <person name="Spatafora J."/>
            <person name="Veneault-Fourrey C."/>
            <person name="Henrissat B."/>
            <person name="Grigoriev I."/>
            <person name="Martin F."/>
            <person name="Perotto S."/>
        </authorList>
    </citation>
    <scope>NUCLEOTIDE SEQUENCE [LARGE SCALE GENOMIC DNA]</scope>
    <source>
        <strain evidence="3 4">E</strain>
    </source>
</reference>
<evidence type="ECO:0000256" key="1">
    <source>
        <dbReference type="SAM" id="MobiDB-lite"/>
    </source>
</evidence>
<dbReference type="InParanoid" id="A0A2J6TFU0"/>
<dbReference type="OrthoDB" id="3492486at2759"/>
<name>A0A2J6TFU0_9HELO</name>
<keyword evidence="4" id="KW-1185">Reference proteome</keyword>
<gene>
    <name evidence="3" type="ORF">K444DRAFT_662082</name>
</gene>
<evidence type="ECO:0000313" key="4">
    <source>
        <dbReference type="Proteomes" id="UP000235371"/>
    </source>
</evidence>
<dbReference type="AlphaFoldDB" id="A0A2J6TFU0"/>
<dbReference type="GeneID" id="36594731"/>
<sequence>MAPKAFHCFRKLPIELRLRIWNLMMVPRVIRAKWDNDVTERDIVQVYILAAGAVPQVLHICKESRKEAKRKYCFIKSHLQILDRKTSIPSSPKSIWANFDIDTLYFVNIPAVVNFLSYMRRLSKKKIGGADKNIKYIAFPACVLDRLRPIPGMPSKFTNFYRLVVDLPSIKKIIIMLDNSKFEDEKYPEYYSLSRPQPIGKNGRGGGRWGSKGVRDKMSAMFDDFFTNPKGEGNDIEAFKKYKDKHPDWVLPSFIILSITKTPKHDYAGDGLPVDKIPKKRVTARPKKTTKNLTTAKLRPAKPQ</sequence>
<dbReference type="PANTHER" id="PTHR35910:SF6">
    <property type="entry name" value="2EXR DOMAIN-CONTAINING PROTEIN"/>
    <property type="match status" value="1"/>
</dbReference>
<dbReference type="PANTHER" id="PTHR35910">
    <property type="entry name" value="2EXR DOMAIN-CONTAINING PROTEIN"/>
    <property type="match status" value="1"/>
</dbReference>
<accession>A0A2J6TFU0</accession>
<dbReference type="EMBL" id="KZ613785">
    <property type="protein sequence ID" value="PMD61895.1"/>
    <property type="molecule type" value="Genomic_DNA"/>
</dbReference>
<protein>
    <recommendedName>
        <fullName evidence="2">2EXR domain-containing protein</fullName>
    </recommendedName>
</protein>
<organism evidence="3 4">
    <name type="scientific">Hyaloscypha bicolor E</name>
    <dbReference type="NCBI Taxonomy" id="1095630"/>
    <lineage>
        <taxon>Eukaryota</taxon>
        <taxon>Fungi</taxon>
        <taxon>Dikarya</taxon>
        <taxon>Ascomycota</taxon>
        <taxon>Pezizomycotina</taxon>
        <taxon>Leotiomycetes</taxon>
        <taxon>Helotiales</taxon>
        <taxon>Hyaloscyphaceae</taxon>
        <taxon>Hyaloscypha</taxon>
        <taxon>Hyaloscypha bicolor</taxon>
    </lineage>
</organism>
<proteinExistence type="predicted"/>
<dbReference type="Pfam" id="PF20150">
    <property type="entry name" value="2EXR"/>
    <property type="match status" value="1"/>
</dbReference>
<feature type="domain" description="2EXR" evidence="2">
    <location>
        <begin position="6"/>
        <end position="104"/>
    </location>
</feature>
<feature type="region of interest" description="Disordered" evidence="1">
    <location>
        <begin position="278"/>
        <end position="304"/>
    </location>
</feature>
<evidence type="ECO:0000313" key="3">
    <source>
        <dbReference type="EMBL" id="PMD61895.1"/>
    </source>
</evidence>
<dbReference type="InterPro" id="IPR045518">
    <property type="entry name" value="2EXR"/>
</dbReference>
<feature type="compositionally biased region" description="Basic residues" evidence="1">
    <location>
        <begin position="278"/>
        <end position="290"/>
    </location>
</feature>